<keyword evidence="6" id="KW-0411">Iron-sulfur</keyword>
<dbReference type="InterPro" id="IPR013785">
    <property type="entry name" value="Aldolase_TIM"/>
</dbReference>
<dbReference type="SMART" id="SM00729">
    <property type="entry name" value="Elp3"/>
    <property type="match status" value="1"/>
</dbReference>
<dbReference type="PANTHER" id="PTHR43787">
    <property type="entry name" value="FEMO COFACTOR BIOSYNTHESIS PROTEIN NIFB-RELATED"/>
    <property type="match status" value="1"/>
</dbReference>
<dbReference type="InterPro" id="IPR058240">
    <property type="entry name" value="rSAM_sf"/>
</dbReference>
<dbReference type="SFLD" id="SFLDS00029">
    <property type="entry name" value="Radical_SAM"/>
    <property type="match status" value="1"/>
</dbReference>
<dbReference type="CDD" id="cd01335">
    <property type="entry name" value="Radical_SAM"/>
    <property type="match status" value="1"/>
</dbReference>
<dbReference type="EMBL" id="QMQA01000215">
    <property type="protein sequence ID" value="RLE11842.1"/>
    <property type="molecule type" value="Genomic_DNA"/>
</dbReference>
<keyword evidence="5" id="KW-0408">Iron</keyword>
<dbReference type="InterPro" id="IPR007197">
    <property type="entry name" value="rSAM"/>
</dbReference>
<dbReference type="SUPFAM" id="SSF102114">
    <property type="entry name" value="Radical SAM enzymes"/>
    <property type="match status" value="1"/>
</dbReference>
<name>A0A662DCI7_UNCAE</name>
<dbReference type="Gene3D" id="3.20.20.70">
    <property type="entry name" value="Aldolase class I"/>
    <property type="match status" value="1"/>
</dbReference>
<gene>
    <name evidence="8" type="ORF">DRJ04_07305</name>
</gene>
<dbReference type="PROSITE" id="PS51918">
    <property type="entry name" value="RADICAL_SAM"/>
    <property type="match status" value="1"/>
</dbReference>
<evidence type="ECO:0000313" key="9">
    <source>
        <dbReference type="Proteomes" id="UP000280417"/>
    </source>
</evidence>
<evidence type="ECO:0000256" key="6">
    <source>
        <dbReference type="ARBA" id="ARBA00023014"/>
    </source>
</evidence>
<accession>A0A662DCI7</accession>
<evidence type="ECO:0000256" key="3">
    <source>
        <dbReference type="ARBA" id="ARBA00022691"/>
    </source>
</evidence>
<dbReference type="SFLD" id="SFLDG01067">
    <property type="entry name" value="SPASM/twitch_domain_containing"/>
    <property type="match status" value="1"/>
</dbReference>
<proteinExistence type="predicted"/>
<dbReference type="GO" id="GO:0046872">
    <property type="term" value="F:metal ion binding"/>
    <property type="evidence" value="ECO:0007669"/>
    <property type="project" value="UniProtKB-KW"/>
</dbReference>
<protein>
    <submittedName>
        <fullName evidence="8">Radical SAM protein</fullName>
    </submittedName>
</protein>
<evidence type="ECO:0000313" key="8">
    <source>
        <dbReference type="EMBL" id="RLE11842.1"/>
    </source>
</evidence>
<reference evidence="8 9" key="1">
    <citation type="submission" date="2018-06" db="EMBL/GenBank/DDBJ databases">
        <title>Extensive metabolic versatility and redundancy in microbially diverse, dynamic hydrothermal sediments.</title>
        <authorList>
            <person name="Dombrowski N."/>
            <person name="Teske A."/>
            <person name="Baker B.J."/>
        </authorList>
    </citation>
    <scope>NUCLEOTIDE SEQUENCE [LARGE SCALE GENOMIC DNA]</scope>
    <source>
        <strain evidence="8">B3_G15</strain>
    </source>
</reference>
<evidence type="ECO:0000256" key="1">
    <source>
        <dbReference type="ARBA" id="ARBA00001966"/>
    </source>
</evidence>
<dbReference type="GO" id="GO:0051539">
    <property type="term" value="F:4 iron, 4 sulfur cluster binding"/>
    <property type="evidence" value="ECO:0007669"/>
    <property type="project" value="UniProtKB-KW"/>
</dbReference>
<dbReference type="InterPro" id="IPR006638">
    <property type="entry name" value="Elp3/MiaA/NifB-like_rSAM"/>
</dbReference>
<dbReference type="GO" id="GO:0003824">
    <property type="term" value="F:catalytic activity"/>
    <property type="evidence" value="ECO:0007669"/>
    <property type="project" value="InterPro"/>
</dbReference>
<dbReference type="Pfam" id="PF04055">
    <property type="entry name" value="Radical_SAM"/>
    <property type="match status" value="1"/>
</dbReference>
<comment type="caution">
    <text evidence="8">The sequence shown here is derived from an EMBL/GenBank/DDBJ whole genome shotgun (WGS) entry which is preliminary data.</text>
</comment>
<keyword evidence="2" id="KW-0004">4Fe-4S</keyword>
<dbReference type="PANTHER" id="PTHR43787:SF11">
    <property type="entry name" value="UPF0026 PROTEIN SLR1464"/>
    <property type="match status" value="1"/>
</dbReference>
<dbReference type="InterPro" id="IPR040084">
    <property type="entry name" value="GTPase_Obg"/>
</dbReference>
<dbReference type="Proteomes" id="UP000280417">
    <property type="component" value="Unassembled WGS sequence"/>
</dbReference>
<comment type="cofactor">
    <cofactor evidence="1">
        <name>[4Fe-4S] cluster</name>
        <dbReference type="ChEBI" id="CHEBI:49883"/>
    </cofactor>
</comment>
<keyword evidence="3" id="KW-0949">S-adenosyl-L-methionine</keyword>
<dbReference type="SFLD" id="SFLDG01083">
    <property type="entry name" value="Uncharacterised_Radical_SAM_Su"/>
    <property type="match status" value="1"/>
</dbReference>
<evidence type="ECO:0000259" key="7">
    <source>
        <dbReference type="PROSITE" id="PS51918"/>
    </source>
</evidence>
<evidence type="ECO:0000256" key="2">
    <source>
        <dbReference type="ARBA" id="ARBA00022485"/>
    </source>
</evidence>
<keyword evidence="4" id="KW-0479">Metal-binding</keyword>
<sequence>MSQIFGPVPSRRLGFSLGVDVIPFKTCSLDCVYCQLGRTTNKTVKRKEYIAADSILREIEKIIIHKKNQKIDYITFSGSGEPTLNIRIGDIIEKIKKITPIPVAVLTNGTLLYSPRLQEELQHADLIIPSLDAPDEETFKKINRPYPSLTLDKVIGGLQSFSQKFKGKIWLEIMLVKKINDSPEQIEKMAQIINEIKLDKIQLNTPVRPPAEEFAHPVSLSFLKKAQSILGERCEIIPGFKKFQQRLYRKDIEETILTIVKRRPVTLNDLSRSLGIHQNEAIKYIQALQEKNLINFRTYNKKRYYYSA</sequence>
<organism evidence="8 9">
    <name type="scientific">Aerophobetes bacterium</name>
    <dbReference type="NCBI Taxonomy" id="2030807"/>
    <lineage>
        <taxon>Bacteria</taxon>
        <taxon>Candidatus Aerophobota</taxon>
    </lineage>
</organism>
<dbReference type="AlphaFoldDB" id="A0A662DCI7"/>
<dbReference type="InterPro" id="IPR036388">
    <property type="entry name" value="WH-like_DNA-bd_sf"/>
</dbReference>
<dbReference type="Gene3D" id="1.10.10.10">
    <property type="entry name" value="Winged helix-like DNA-binding domain superfamily/Winged helix DNA-binding domain"/>
    <property type="match status" value="1"/>
</dbReference>
<evidence type="ECO:0000256" key="5">
    <source>
        <dbReference type="ARBA" id="ARBA00023004"/>
    </source>
</evidence>
<feature type="domain" description="Radical SAM core" evidence="7">
    <location>
        <begin position="13"/>
        <end position="241"/>
    </location>
</feature>
<dbReference type="InterPro" id="IPR036390">
    <property type="entry name" value="WH_DNA-bd_sf"/>
</dbReference>
<evidence type="ECO:0000256" key="4">
    <source>
        <dbReference type="ARBA" id="ARBA00022723"/>
    </source>
</evidence>
<dbReference type="SUPFAM" id="SSF46785">
    <property type="entry name" value="Winged helix' DNA-binding domain"/>
    <property type="match status" value="1"/>
</dbReference>